<comment type="cofactor">
    <cofactor evidence="3">
        <name>Mg(2+)</name>
        <dbReference type="ChEBI" id="CHEBI:18420"/>
    </cofactor>
</comment>
<dbReference type="Proteomes" id="UP000277928">
    <property type="component" value="Unassembled WGS sequence"/>
</dbReference>
<dbReference type="PROSITE" id="PS52040">
    <property type="entry name" value="TOPO_IIA"/>
    <property type="match status" value="1"/>
</dbReference>
<accession>A0A3P6U9P8</accession>
<protein>
    <recommendedName>
        <fullName evidence="13">DNA topoisomerase 2</fullName>
        <ecNumber evidence="13">5.6.2.2</ecNumber>
    </recommendedName>
</protein>
<keyword evidence="19" id="KW-1185">Reference proteome</keyword>
<dbReference type="EMBL" id="UYRX01000130">
    <property type="protein sequence ID" value="VDK74994.1"/>
    <property type="molecule type" value="Genomic_DNA"/>
</dbReference>
<dbReference type="GO" id="GO:0006265">
    <property type="term" value="P:DNA topological change"/>
    <property type="evidence" value="ECO:0007669"/>
    <property type="project" value="UniProtKB-UniRule"/>
</dbReference>
<dbReference type="FunFam" id="3.40.50.670:FF:000001">
    <property type="entry name" value="DNA topoisomerase 2"/>
    <property type="match status" value="2"/>
</dbReference>
<keyword evidence="11 12" id="KW-0413">Isomerase</keyword>
<dbReference type="PROSITE" id="PS50880">
    <property type="entry name" value="TOPRIM"/>
    <property type="match status" value="1"/>
</dbReference>
<dbReference type="InterPro" id="IPR001154">
    <property type="entry name" value="TopoII_euk"/>
</dbReference>
<dbReference type="InterPro" id="IPR031660">
    <property type="entry name" value="TOPRIM_C"/>
</dbReference>
<dbReference type="Pfam" id="PF02518">
    <property type="entry name" value="HATPase_c"/>
    <property type="match status" value="1"/>
</dbReference>
<feature type="active site" description="O-(5'-phospho-DNA)-tyrosine intermediate" evidence="12">
    <location>
        <position position="898"/>
    </location>
</feature>
<dbReference type="PRINTS" id="PR00418">
    <property type="entry name" value="TPI2FAMILY"/>
</dbReference>
<comment type="cofactor">
    <cofactor evidence="2">
        <name>Ca(2+)</name>
        <dbReference type="ChEBI" id="CHEBI:29108"/>
    </cofactor>
</comment>
<evidence type="ECO:0000256" key="2">
    <source>
        <dbReference type="ARBA" id="ARBA00001913"/>
    </source>
</evidence>
<feature type="region of interest" description="Disordered" evidence="15">
    <location>
        <begin position="58"/>
        <end position="100"/>
    </location>
</feature>
<dbReference type="InterPro" id="IPR001241">
    <property type="entry name" value="Topo_IIA"/>
</dbReference>
<feature type="compositionally biased region" description="Basic and acidic residues" evidence="15">
    <location>
        <begin position="1368"/>
        <end position="1405"/>
    </location>
</feature>
<dbReference type="CDD" id="cd03365">
    <property type="entry name" value="TOPRIM_TopoIIA"/>
    <property type="match status" value="1"/>
</dbReference>
<keyword evidence="5" id="KW-0479">Metal-binding</keyword>
<evidence type="ECO:0000259" key="16">
    <source>
        <dbReference type="PROSITE" id="PS50880"/>
    </source>
</evidence>
<name>A0A3P6U9P8_LITSI</name>
<dbReference type="PANTHER" id="PTHR10169:SF62">
    <property type="entry name" value="DNA TOPOISOMERASE 2 TOP-2-RELATED"/>
    <property type="match status" value="1"/>
</dbReference>
<dbReference type="InterPro" id="IPR003594">
    <property type="entry name" value="HATPase_dom"/>
</dbReference>
<dbReference type="InterPro" id="IPR013506">
    <property type="entry name" value="Topo_IIA_bsu_dom2"/>
</dbReference>
<dbReference type="Pfam" id="PF16898">
    <property type="entry name" value="TOPRIM_C"/>
    <property type="match status" value="1"/>
</dbReference>
<comment type="function">
    <text evidence="13">Control of topological states of DNA by transient breakage and subsequent rejoining of DNA strands. Topoisomerase II makes double-strand breaks.</text>
</comment>
<dbReference type="InterPro" id="IPR014721">
    <property type="entry name" value="Ribsml_uS5_D2-typ_fold_subgr"/>
</dbReference>
<dbReference type="STRING" id="42156.A0A3P6U9P8"/>
<organism evidence="18 19">
    <name type="scientific">Litomosoides sigmodontis</name>
    <name type="common">Filarial nematode worm</name>
    <dbReference type="NCBI Taxonomy" id="42156"/>
    <lineage>
        <taxon>Eukaryota</taxon>
        <taxon>Metazoa</taxon>
        <taxon>Ecdysozoa</taxon>
        <taxon>Nematoda</taxon>
        <taxon>Chromadorea</taxon>
        <taxon>Rhabditida</taxon>
        <taxon>Spirurina</taxon>
        <taxon>Spiruromorpha</taxon>
        <taxon>Filarioidea</taxon>
        <taxon>Onchocercidae</taxon>
        <taxon>Litomosoides</taxon>
    </lineage>
</organism>
<evidence type="ECO:0000256" key="4">
    <source>
        <dbReference type="ARBA" id="ARBA00011080"/>
    </source>
</evidence>
<dbReference type="Gene3D" id="3.30.1360.40">
    <property type="match status" value="1"/>
</dbReference>
<evidence type="ECO:0000313" key="18">
    <source>
        <dbReference type="EMBL" id="VDK74994.1"/>
    </source>
</evidence>
<evidence type="ECO:0000256" key="13">
    <source>
        <dbReference type="RuleBase" id="RU362094"/>
    </source>
</evidence>
<dbReference type="PANTHER" id="PTHR10169">
    <property type="entry name" value="DNA TOPOISOMERASE/GYRASE"/>
    <property type="match status" value="1"/>
</dbReference>
<feature type="coiled-coil region" evidence="14">
    <location>
        <begin position="1242"/>
        <end position="1303"/>
    </location>
</feature>
<dbReference type="SUPFAM" id="SSF56719">
    <property type="entry name" value="Type II DNA topoisomerase"/>
    <property type="match status" value="1"/>
</dbReference>
<evidence type="ECO:0000256" key="14">
    <source>
        <dbReference type="SAM" id="Coils"/>
    </source>
</evidence>
<dbReference type="OMA" id="DVKPHMI"/>
<feature type="domain" description="Topo IIA-type catalytic" evidence="17">
    <location>
        <begin position="808"/>
        <end position="1279"/>
    </location>
</feature>
<keyword evidence="10 12" id="KW-0238">DNA-binding</keyword>
<dbReference type="Pfam" id="PF01751">
    <property type="entry name" value="Toprim"/>
    <property type="match status" value="1"/>
</dbReference>
<dbReference type="SMART" id="SM00433">
    <property type="entry name" value="TOP2c"/>
    <property type="match status" value="1"/>
</dbReference>
<dbReference type="FunFam" id="3.30.565.10:FF:000004">
    <property type="entry name" value="DNA topoisomerase 2"/>
    <property type="match status" value="1"/>
</dbReference>
<evidence type="ECO:0000259" key="17">
    <source>
        <dbReference type="PROSITE" id="PS52040"/>
    </source>
</evidence>
<comment type="similarity">
    <text evidence="4 13">Belongs to the type II topoisomerase family.</text>
</comment>
<dbReference type="GO" id="GO:0046872">
    <property type="term" value="F:metal ion binding"/>
    <property type="evidence" value="ECO:0007669"/>
    <property type="project" value="UniProtKB-KW"/>
</dbReference>
<comment type="catalytic activity">
    <reaction evidence="1 12 13">
        <text>ATP-dependent breakage, passage and rejoining of double-stranded DNA.</text>
        <dbReference type="EC" id="5.6.2.2"/>
    </reaction>
</comment>
<dbReference type="SUPFAM" id="SSF55874">
    <property type="entry name" value="ATPase domain of HSP90 chaperone/DNA topoisomerase II/histidine kinase"/>
    <property type="match status" value="1"/>
</dbReference>
<dbReference type="InterPro" id="IPR013759">
    <property type="entry name" value="Topo_IIA_B_C"/>
</dbReference>
<dbReference type="Gene3D" id="3.90.199.10">
    <property type="entry name" value="Topoisomerase II, domain 5"/>
    <property type="match status" value="1"/>
</dbReference>
<dbReference type="CDD" id="cd00187">
    <property type="entry name" value="TOP4c"/>
    <property type="match status" value="1"/>
</dbReference>
<evidence type="ECO:0000313" key="19">
    <source>
        <dbReference type="Proteomes" id="UP000277928"/>
    </source>
</evidence>
<feature type="compositionally biased region" description="Basic and acidic residues" evidence="15">
    <location>
        <begin position="1421"/>
        <end position="1430"/>
    </location>
</feature>
<proteinExistence type="inferred from homology"/>
<dbReference type="PROSITE" id="PS00177">
    <property type="entry name" value="TOPOISOMERASE_II"/>
    <property type="match status" value="1"/>
</dbReference>
<evidence type="ECO:0000256" key="11">
    <source>
        <dbReference type="ARBA" id="ARBA00023235"/>
    </source>
</evidence>
<feature type="compositionally biased region" description="Polar residues" evidence="15">
    <location>
        <begin position="1481"/>
        <end position="1495"/>
    </location>
</feature>
<dbReference type="InterPro" id="IPR020568">
    <property type="entry name" value="Ribosomal_Su5_D2-typ_SF"/>
</dbReference>
<dbReference type="GO" id="GO:0000712">
    <property type="term" value="P:resolution of meiotic recombination intermediates"/>
    <property type="evidence" value="ECO:0007669"/>
    <property type="project" value="TreeGrafter"/>
</dbReference>
<dbReference type="InterPro" id="IPR006171">
    <property type="entry name" value="TOPRIM_dom"/>
</dbReference>
<dbReference type="SMART" id="SM00434">
    <property type="entry name" value="TOP4c"/>
    <property type="match status" value="1"/>
</dbReference>
<keyword evidence="7 13" id="KW-0067">ATP-binding</keyword>
<feature type="compositionally biased region" description="Basic residues" evidence="15">
    <location>
        <begin position="69"/>
        <end position="87"/>
    </location>
</feature>
<dbReference type="InterPro" id="IPR002205">
    <property type="entry name" value="Topo_IIA_dom_A"/>
</dbReference>
<dbReference type="Pfam" id="PF00521">
    <property type="entry name" value="DNA_topoisoIV"/>
    <property type="match status" value="1"/>
</dbReference>
<keyword evidence="14" id="KW-0175">Coiled coil</keyword>
<gene>
    <name evidence="18" type="ORF">NLS_LOCUS2705</name>
</gene>
<evidence type="ECO:0000256" key="15">
    <source>
        <dbReference type="SAM" id="MobiDB-lite"/>
    </source>
</evidence>
<dbReference type="InterPro" id="IPR018522">
    <property type="entry name" value="TopoIIA_CS"/>
</dbReference>
<dbReference type="GO" id="GO:0003918">
    <property type="term" value="F:DNA topoisomerase type II (double strand cut, ATP-hydrolyzing) activity"/>
    <property type="evidence" value="ECO:0007669"/>
    <property type="project" value="UniProtKB-UniRule"/>
</dbReference>
<dbReference type="FunFam" id="3.90.199.10:FF:000002">
    <property type="entry name" value="DNA topoisomerase 2"/>
    <property type="match status" value="1"/>
</dbReference>
<dbReference type="Gene3D" id="3.30.230.10">
    <property type="match status" value="1"/>
</dbReference>
<sequence length="1560" mass="178691">MSEVLKLFLRAHDVLSQQNSSPDEKIIIFGALPIYFQIFGELKFSSTVGFVSIDLDEDSFASSPSPPRLSKKVSVKKTAKSTGRKKAEKPPETASEDPMNAFVDLEKDGKENKEKRLSIEKIYQKKSQLEHILLRPDTYIGSVEHTDRIPMWVYDTESDRIVQREISYVPGLYKIFDEILVNAADNKQRDPKMNLIKVNINKEENEISIFNNGRGIPVVLHKIEKLYVPELIFGTLLTSSNYDDSERKVTGGRNGYGAKLCNIFSKEFTVETSTSEYGKAFKQTWINNMSKDEEPKITSSSRDDFTRITFKPDLAKFKMAKLDDDIVALMCRRAYDIAGSTSGVKVFLNNKQIPVQGFKQYVEQYVKYNVDSNGEAYKVVYESVSPRWQVALTISDKGFQQVSFTNSIATTKGGRHVDYVVDQIASKLIDVIKKKIGRSGGINVKPFQIKNHMWIFVNALIENPTFDSQTKETMTLQSKSFGSTCELSEKFVQSALKCGIVEAIMTWVRFKQQETLDKKCSSKKTSKLKGVPKLEDANDAGTKNSAQCTLILTEGDSAKSLAVSGLGVVGRDKYGVFPLRGKMLNVREGNHKQIMENAEVNALLKIIGLQYRLKYDKDEDVKTLRYGKIMVMADQDQDGSHIKGLVINFIHYNWPALIRRNFVEEFITPIVKATKGKEEISFFSLPEYREWLNNTENWKTYRIKYYKGLGTSTSKEAREYFMNMRRHRIQFKYNGEEDDQALDMAFSKKKIEERKTWLTNWMAERRNRREGGLTEEYLYDKNTHVVSYNDFVNKELVLFSNCDNERSIPSLVDGLKPGQRKVLFTCFKRADKKEVKVAQLAGAVGEMSAYHHGEASLMSTIVNLAQDFVGSNNINLLLPIGQFGTRLQGGKDSASPRYIFTQLNPVTKALFPSTDENVLRFLFEDNQKIEPEWYCPIIPTVLVNGAEGIGTAWSTKVPCYNPREIVDNMRALISGREPKPLTPWYKHFRGTIEQLDNQRFVCNGEVAVIDSETIEITELPIRTWTQNYKETVLVPMMDGSDKQPAVIMDFKEYHTDTTIKFIIKMNSDKLRAAKEEGLHKVFKLQSVINTTSMVLFDPFGYLRRFENVTDICKEFFEIRKKKYIERKSFQEGLLRAQSERLSNQARFILAKIKGEVLIENKRKATIVEQLIKMSFKPDPVKKWKEERKKQELMMLGEVAQDEDEEGQDENEEISFSFKDTHQSKELVSKLADYDYLVGMAILKLSEEEKDKLLKESEAKLNELKSLEEMTWADLWNNDLNYFLAELEKQEAKEQADLDIQIKNAAKKLQSDAGSFNRKKASVGLVKANPLAKRVVPKIDAVKEKYEQKKACEGRGERRKLLAVKKSKHEGGDVRKFFSKDGNGEQEKNDQLHEKDTDELSVHESSDDSVIALPRYKKKDSSKKDDIEKVKGVQQKAALELKKNAGKQDKRERIKKKVKQEQSSPLMRMEDFFGPNVEKRQQQQQKHLSEPNTETSGEAGPSGRKELPLRRRAPVNYNVNNDDSEEGNVEDDWLAAPEKKRNKRVIESDSDEDYEVQFSSH</sequence>
<dbReference type="InterPro" id="IPR034157">
    <property type="entry name" value="TOPRIM_TopoII"/>
</dbReference>
<dbReference type="PRINTS" id="PR01158">
    <property type="entry name" value="TOPISMRASEII"/>
</dbReference>
<evidence type="ECO:0000256" key="10">
    <source>
        <dbReference type="ARBA" id="ARBA00023125"/>
    </source>
</evidence>
<dbReference type="GO" id="GO:0003677">
    <property type="term" value="F:DNA binding"/>
    <property type="evidence" value="ECO:0007669"/>
    <property type="project" value="UniProtKB-UniRule"/>
</dbReference>
<evidence type="ECO:0000256" key="12">
    <source>
        <dbReference type="PROSITE-ProRule" id="PRU01384"/>
    </source>
</evidence>
<dbReference type="GO" id="GO:0005634">
    <property type="term" value="C:nucleus"/>
    <property type="evidence" value="ECO:0007669"/>
    <property type="project" value="TreeGrafter"/>
</dbReference>
<evidence type="ECO:0000256" key="7">
    <source>
        <dbReference type="ARBA" id="ARBA00022840"/>
    </source>
</evidence>
<dbReference type="InterPro" id="IPR013758">
    <property type="entry name" value="Topo_IIA_A/C_ab"/>
</dbReference>
<feature type="compositionally biased region" description="Basic and acidic residues" evidence="15">
    <location>
        <begin position="1438"/>
        <end position="1451"/>
    </location>
</feature>
<dbReference type="InterPro" id="IPR036890">
    <property type="entry name" value="HATPase_C_sf"/>
</dbReference>
<feature type="compositionally biased region" description="Acidic residues" evidence="15">
    <location>
        <begin position="1521"/>
        <end position="1532"/>
    </location>
</feature>
<dbReference type="FunFam" id="3.30.1360.40:FF:000003">
    <property type="entry name" value="DNA topoisomerase 2"/>
    <property type="match status" value="1"/>
</dbReference>
<dbReference type="OrthoDB" id="276498at2759"/>
<keyword evidence="6 13" id="KW-0547">Nucleotide-binding</keyword>
<dbReference type="Gene3D" id="3.30.1490.30">
    <property type="match status" value="1"/>
</dbReference>
<evidence type="ECO:0000256" key="3">
    <source>
        <dbReference type="ARBA" id="ARBA00001946"/>
    </source>
</evidence>
<dbReference type="Pfam" id="PF00204">
    <property type="entry name" value="DNA_gyraseB"/>
    <property type="match status" value="1"/>
</dbReference>
<dbReference type="CDD" id="cd16930">
    <property type="entry name" value="HATPase_TopII-like"/>
    <property type="match status" value="1"/>
</dbReference>
<dbReference type="EC" id="5.6.2.2" evidence="13"/>
<dbReference type="InterPro" id="IPR050634">
    <property type="entry name" value="DNA_Topoisomerase_II"/>
</dbReference>
<dbReference type="Gene3D" id="3.40.50.670">
    <property type="match status" value="1"/>
</dbReference>
<dbReference type="Gene3D" id="3.30.565.10">
    <property type="entry name" value="Histidine kinase-like ATPase, C-terminal domain"/>
    <property type="match status" value="1"/>
</dbReference>
<dbReference type="InterPro" id="IPR013757">
    <property type="entry name" value="Topo_IIA_A_a_sf"/>
</dbReference>
<feature type="domain" description="Toprim" evidence="16">
    <location>
        <begin position="548"/>
        <end position="665"/>
    </location>
</feature>
<evidence type="ECO:0000256" key="1">
    <source>
        <dbReference type="ARBA" id="ARBA00000185"/>
    </source>
</evidence>
<keyword evidence="8" id="KW-0460">Magnesium</keyword>
<feature type="region of interest" description="Disordered" evidence="15">
    <location>
        <begin position="1346"/>
        <end position="1560"/>
    </location>
</feature>
<reference evidence="18 19" key="1">
    <citation type="submission" date="2018-08" db="EMBL/GenBank/DDBJ databases">
        <authorList>
            <person name="Laetsch R D."/>
            <person name="Stevens L."/>
            <person name="Kumar S."/>
            <person name="Blaxter L. M."/>
        </authorList>
    </citation>
    <scope>NUCLEOTIDE SEQUENCE [LARGE SCALE GENOMIC DNA]</scope>
</reference>
<evidence type="ECO:0000256" key="5">
    <source>
        <dbReference type="ARBA" id="ARBA00022723"/>
    </source>
</evidence>
<dbReference type="SUPFAM" id="SSF54211">
    <property type="entry name" value="Ribosomal protein S5 domain 2-like"/>
    <property type="match status" value="1"/>
</dbReference>
<dbReference type="CDD" id="cd03481">
    <property type="entry name" value="TopoIIA_Trans_ScTopoIIA"/>
    <property type="match status" value="1"/>
</dbReference>
<dbReference type="GO" id="GO:0000819">
    <property type="term" value="P:sister chromatid segregation"/>
    <property type="evidence" value="ECO:0007669"/>
    <property type="project" value="TreeGrafter"/>
</dbReference>
<comment type="subunit">
    <text evidence="13">Homodimer.</text>
</comment>
<evidence type="ECO:0000256" key="8">
    <source>
        <dbReference type="ARBA" id="ARBA00022842"/>
    </source>
</evidence>
<keyword evidence="9 12" id="KW-0799">Topoisomerase</keyword>
<dbReference type="FunFam" id="3.30.1490.30:FF:000001">
    <property type="entry name" value="DNA topoisomerase 2"/>
    <property type="match status" value="1"/>
</dbReference>
<dbReference type="FunFam" id="3.30.230.10:FF:000008">
    <property type="entry name" value="DNA topoisomerase 2"/>
    <property type="match status" value="1"/>
</dbReference>
<dbReference type="GO" id="GO:0005524">
    <property type="term" value="F:ATP binding"/>
    <property type="evidence" value="ECO:0007669"/>
    <property type="project" value="UniProtKB-UniRule"/>
</dbReference>
<feature type="compositionally biased region" description="Basic and acidic residues" evidence="15">
    <location>
        <begin position="1346"/>
        <end position="1359"/>
    </location>
</feature>
<evidence type="ECO:0000256" key="9">
    <source>
        <dbReference type="ARBA" id="ARBA00023029"/>
    </source>
</evidence>
<evidence type="ECO:0000256" key="6">
    <source>
        <dbReference type="ARBA" id="ARBA00022741"/>
    </source>
</evidence>
<dbReference type="Gene3D" id="1.10.268.10">
    <property type="entry name" value="Topoisomerase, domain 3"/>
    <property type="match status" value="1"/>
</dbReference>
<dbReference type="InterPro" id="IPR013760">
    <property type="entry name" value="Topo_IIA-like_dom_sf"/>
</dbReference>